<name>A0A482WEY7_LAOST</name>
<dbReference type="Proteomes" id="UP000291343">
    <property type="component" value="Unassembled WGS sequence"/>
</dbReference>
<gene>
    <name evidence="3" type="ORF">LSTR_LSTR012101</name>
</gene>
<protein>
    <recommendedName>
        <fullName evidence="2">ATP-dependent RNA helicase PRP5/DDX46/KHDC4 KH domain-containing protein</fullName>
    </recommendedName>
</protein>
<feature type="domain" description="ATP-dependent RNA helicase PRP5/DDX46/KHDC4 KH" evidence="2">
    <location>
        <begin position="101"/>
        <end position="162"/>
    </location>
</feature>
<evidence type="ECO:0000313" key="4">
    <source>
        <dbReference type="Proteomes" id="UP000291343"/>
    </source>
</evidence>
<dbReference type="AlphaFoldDB" id="A0A482WEY7"/>
<accession>A0A482WEY7</accession>
<dbReference type="OrthoDB" id="397265at2759"/>
<dbReference type="PANTHER" id="PTHR15744">
    <property type="entry name" value="BLOM7"/>
    <property type="match status" value="1"/>
</dbReference>
<organism evidence="3 4">
    <name type="scientific">Laodelphax striatellus</name>
    <name type="common">Small brown planthopper</name>
    <name type="synonym">Delphax striatella</name>
    <dbReference type="NCBI Taxonomy" id="195883"/>
    <lineage>
        <taxon>Eukaryota</taxon>
        <taxon>Metazoa</taxon>
        <taxon>Ecdysozoa</taxon>
        <taxon>Arthropoda</taxon>
        <taxon>Hexapoda</taxon>
        <taxon>Insecta</taxon>
        <taxon>Pterygota</taxon>
        <taxon>Neoptera</taxon>
        <taxon>Paraneoptera</taxon>
        <taxon>Hemiptera</taxon>
        <taxon>Auchenorrhyncha</taxon>
        <taxon>Fulgoroidea</taxon>
        <taxon>Delphacidae</taxon>
        <taxon>Criomorphinae</taxon>
        <taxon>Laodelphax</taxon>
    </lineage>
</organism>
<dbReference type="GO" id="GO:0003723">
    <property type="term" value="F:RNA binding"/>
    <property type="evidence" value="ECO:0007669"/>
    <property type="project" value="InterPro"/>
</dbReference>
<comment type="caution">
    <text evidence="3">The sequence shown here is derived from an EMBL/GenBank/DDBJ whole genome shotgun (WGS) entry which is preliminary data.</text>
</comment>
<evidence type="ECO:0000259" key="2">
    <source>
        <dbReference type="Pfam" id="PF23469"/>
    </source>
</evidence>
<dbReference type="InterPro" id="IPR031121">
    <property type="entry name" value="RIK/BLOM7"/>
</dbReference>
<dbReference type="GO" id="GO:0005634">
    <property type="term" value="C:nucleus"/>
    <property type="evidence" value="ECO:0007669"/>
    <property type="project" value="InterPro"/>
</dbReference>
<evidence type="ECO:0000313" key="3">
    <source>
        <dbReference type="EMBL" id="RZF32074.1"/>
    </source>
</evidence>
<dbReference type="InterPro" id="IPR047890">
    <property type="entry name" value="KHDC4_KH-I_first"/>
</dbReference>
<dbReference type="PANTHER" id="PTHR15744:SF0">
    <property type="entry name" value="KH HOMOLOGY DOMAIN-CONTAINING PROTEIN 4"/>
    <property type="match status" value="1"/>
</dbReference>
<feature type="region of interest" description="Disordered" evidence="1">
    <location>
        <begin position="378"/>
        <end position="401"/>
    </location>
</feature>
<proteinExistence type="predicted"/>
<reference evidence="3 4" key="1">
    <citation type="journal article" date="2017" name="Gigascience">
        <title>Genome sequence of the small brown planthopper, Laodelphax striatellus.</title>
        <authorList>
            <person name="Zhu J."/>
            <person name="Jiang F."/>
            <person name="Wang X."/>
            <person name="Yang P."/>
            <person name="Bao Y."/>
            <person name="Zhao W."/>
            <person name="Wang W."/>
            <person name="Lu H."/>
            <person name="Wang Q."/>
            <person name="Cui N."/>
            <person name="Li J."/>
            <person name="Chen X."/>
            <person name="Luo L."/>
            <person name="Yu J."/>
            <person name="Kang L."/>
            <person name="Cui F."/>
        </authorList>
    </citation>
    <scope>NUCLEOTIDE SEQUENCE [LARGE SCALE GENOMIC DNA]</scope>
    <source>
        <strain evidence="3">Lst14</strain>
    </source>
</reference>
<keyword evidence="4" id="KW-1185">Reference proteome</keyword>
<dbReference type="Pfam" id="PF23469">
    <property type="entry name" value="KH_12"/>
    <property type="match status" value="1"/>
</dbReference>
<dbReference type="STRING" id="195883.A0A482WEY7"/>
<dbReference type="CDD" id="cd22385">
    <property type="entry name" value="KH-I_KHDC4_rpt1"/>
    <property type="match status" value="1"/>
</dbReference>
<sequence>MLLFCCTFRAITIRGRKACGPGKLFTATHPIDGGEVVLESREHAMVYRHRVTSLLPTNSIPFGIEILKKLNILRWSFWVQEGWSLPIGKNSNKTTGDTFSTEFEINDVPVTARNLLAKTITQEQISKFSGASVSTRGRHVTPEEKCNLKTERPLHLFIQGPNKQSLDCIRNRKYCNKLASWPGIWLKPFNRSTPPLSKARFKVFSKVYFKVICLLPRHHYHHRLSYFLKNDVIVVDRQLATRSSSCEYDKQLKSLAASLSCRAMSCFCDLKFPGVKDDKIKTLDLFACASTVLRLADNRMNLEVINMGKDRLMSVIDYVTASSVAAFNVGAAPWSTHPLTTGAACSTSPAGITTTTLLQPSQLLLQQPPPQIVASQASQVRQQNKIDGSGTTSSLTFVPEP</sequence>
<evidence type="ECO:0000256" key="1">
    <source>
        <dbReference type="SAM" id="MobiDB-lite"/>
    </source>
</evidence>
<dbReference type="EMBL" id="QKKF02037579">
    <property type="protein sequence ID" value="RZF32074.1"/>
    <property type="molecule type" value="Genomic_DNA"/>
</dbReference>
<dbReference type="InParanoid" id="A0A482WEY7"/>
<dbReference type="InterPro" id="IPR056149">
    <property type="entry name" value="PRP5/DDX46/KHDC4_KH"/>
</dbReference>